<dbReference type="EMBL" id="JBFNQD010000016">
    <property type="protein sequence ID" value="MEW9309681.1"/>
    <property type="molecule type" value="Genomic_DNA"/>
</dbReference>
<evidence type="ECO:0000313" key="2">
    <source>
        <dbReference type="EMBL" id="MEW9309681.1"/>
    </source>
</evidence>
<reference evidence="2 3" key="1">
    <citation type="submission" date="2024-07" db="EMBL/GenBank/DDBJ databases">
        <title>Description of Labrys sedimenti sp. nov., isolated from a diclofenac-degrading enrichment culture.</title>
        <authorList>
            <person name="Tancsics A."/>
            <person name="Csepanyi A."/>
        </authorList>
    </citation>
    <scope>NUCLEOTIDE SEQUENCE [LARGE SCALE GENOMIC DNA]</scope>
    <source>
        <strain evidence="2 3">LMG 23578</strain>
    </source>
</reference>
<comment type="caution">
    <text evidence="2">The sequence shown here is derived from an EMBL/GenBank/DDBJ whole genome shotgun (WGS) entry which is preliminary data.</text>
</comment>
<evidence type="ECO:0000256" key="1">
    <source>
        <dbReference type="SAM" id="MobiDB-lite"/>
    </source>
</evidence>
<dbReference type="Proteomes" id="UP001555786">
    <property type="component" value="Unassembled WGS sequence"/>
</dbReference>
<dbReference type="SUPFAM" id="SSF52096">
    <property type="entry name" value="ClpP/crotonase"/>
    <property type="match status" value="1"/>
</dbReference>
<dbReference type="Gene3D" id="3.90.226.10">
    <property type="entry name" value="2-enoyl-CoA Hydratase, Chain A, domain 1"/>
    <property type="match status" value="1"/>
</dbReference>
<dbReference type="InterPro" id="IPR029045">
    <property type="entry name" value="ClpP/crotonase-like_dom_sf"/>
</dbReference>
<organism evidence="2 3">
    <name type="scientific">Labrys neptuniae</name>
    <dbReference type="NCBI Taxonomy" id="376174"/>
    <lineage>
        <taxon>Bacteria</taxon>
        <taxon>Pseudomonadati</taxon>
        <taxon>Pseudomonadota</taxon>
        <taxon>Alphaproteobacteria</taxon>
        <taxon>Hyphomicrobiales</taxon>
        <taxon>Xanthobacteraceae</taxon>
        <taxon>Labrys</taxon>
    </lineage>
</organism>
<sequence>MFAPMASHASDIELQPQQLREDLAFLKERWAPLDKSFSEEQRQAFNRRIEEIAAAADKLTPEDFALDVMGAVALAGNGHTNANVAAYLGADLPVRAWWFADGLFVVKTHPAYAHLLGARIDRIGALPAEQALQQVEPYLAGVRQRRRFLAPGYLVNPRILKKIGAADSASAIPFTVRLADGSTQTPRLEPVAADPGDERRSGLNRGYSVLIPDPRDLPERWPHILDGKGDPSPLYSKRGDVKAFMMTPSNNTLYIRNDTVASIDDTPLVQKLSAIVRDEILAHKPKHVIVDLRLNNGGDFFNTILFAQALPRLLPEDGHIFVLVSRATFSAGIVTAAMIKGAGGDKVVFIGEPMGDAGQFWAEGRKMTLPHSKIAVRYSDQFEDYEKGCTDTRNCYWATVAFGPRGISLAPDIAVDVTFADYAAGRDPVLAKALELAR</sequence>
<keyword evidence="3" id="KW-1185">Reference proteome</keyword>
<gene>
    <name evidence="2" type="ORF">ABXS05_29280</name>
</gene>
<name>A0ABV3PW73_9HYPH</name>
<accession>A0ABV3PW73</accession>
<proteinExistence type="predicted"/>
<feature type="region of interest" description="Disordered" evidence="1">
    <location>
        <begin position="185"/>
        <end position="205"/>
    </location>
</feature>
<protein>
    <submittedName>
        <fullName evidence="2">Peptidase S41</fullName>
    </submittedName>
</protein>
<dbReference type="RefSeq" id="WP_367626305.1">
    <property type="nucleotide sequence ID" value="NZ_JBFNQD010000016.1"/>
</dbReference>
<evidence type="ECO:0000313" key="3">
    <source>
        <dbReference type="Proteomes" id="UP001555786"/>
    </source>
</evidence>